<evidence type="ECO:0000256" key="3">
    <source>
        <dbReference type="ARBA" id="ARBA00023125"/>
    </source>
</evidence>
<feature type="region of interest" description="Disordered" evidence="7">
    <location>
        <begin position="136"/>
        <end position="155"/>
    </location>
</feature>
<comment type="caution">
    <text evidence="9">The sequence shown here is derived from an EMBL/GenBank/DDBJ whole genome shotgun (WGS) entry which is preliminary data.</text>
</comment>
<feature type="domain" description="Xylanolytic transcriptional activator regulatory" evidence="8">
    <location>
        <begin position="337"/>
        <end position="407"/>
    </location>
</feature>
<organism evidence="9 10">
    <name type="scientific">Trichomonascus ciferrii</name>
    <dbReference type="NCBI Taxonomy" id="44093"/>
    <lineage>
        <taxon>Eukaryota</taxon>
        <taxon>Fungi</taxon>
        <taxon>Dikarya</taxon>
        <taxon>Ascomycota</taxon>
        <taxon>Saccharomycotina</taxon>
        <taxon>Dipodascomycetes</taxon>
        <taxon>Dipodascales</taxon>
        <taxon>Trichomonascaceae</taxon>
        <taxon>Trichomonascus</taxon>
        <taxon>Trichomonascus ciferrii complex</taxon>
    </lineage>
</organism>
<dbReference type="AlphaFoldDB" id="A0A642V4X1"/>
<keyword evidence="5" id="KW-0539">Nucleus</keyword>
<keyword evidence="2" id="KW-0805">Transcription regulation</keyword>
<feature type="compositionally biased region" description="Low complexity" evidence="7">
    <location>
        <begin position="136"/>
        <end position="151"/>
    </location>
</feature>
<evidence type="ECO:0000313" key="9">
    <source>
        <dbReference type="EMBL" id="KAA8914119.1"/>
    </source>
</evidence>
<reference evidence="9" key="1">
    <citation type="journal article" date="2019" name="G3 (Bethesda)">
        <title>Genome Assemblies of Two Rare Opportunistic Yeast Pathogens: Diutina rugosa (syn. Candida rugosa) and Trichomonascus ciferrii (syn. Candida ciferrii).</title>
        <authorList>
            <person name="Mixao V."/>
            <person name="Saus E."/>
            <person name="Hansen A.P."/>
            <person name="Lass-Florl C."/>
            <person name="Gabaldon T."/>
        </authorList>
    </citation>
    <scope>NUCLEOTIDE SEQUENCE</scope>
    <source>
        <strain evidence="9">CBS 4856</strain>
    </source>
</reference>
<evidence type="ECO:0000256" key="2">
    <source>
        <dbReference type="ARBA" id="ARBA00023015"/>
    </source>
</evidence>
<dbReference type="InterPro" id="IPR051439">
    <property type="entry name" value="XlnR/Xlr1"/>
</dbReference>
<evidence type="ECO:0000256" key="6">
    <source>
        <dbReference type="SAM" id="Coils"/>
    </source>
</evidence>
<keyword evidence="3" id="KW-0238">DNA-binding</keyword>
<sequence>MANMNSTGVILPQQPSNGDGEVTYRQSTTATTTKKSTPAKRASRACDQCRSDLYPTTTKNRKVQNNEHGSHSNSGTGVSNNTTSTNLDYTSNSGNDEAKHLQDRPSSIAQQSVYINPPPSTTSYDNNGYHMTAAAATGAGNSTSPGGSSASDYTKPDQFFDQGLGMASPKNMITESAFNSPRWINLNTSFPTELFTSGFETKERQSLSYPVLNSIAHQLTFADPQLISDLIEVYFSNTVYGVSPIVRKSSLLSMTNPRPCNPALLFSFLLVSAHATDHPKMKATPSTRENIIQKLTDLVIQNLRPLREISGRGTLDDVIACIHLGIVTSASEFKGESMKWWNMAWSLARMLKLNVENNELDEEQREEQRRTWWLLFLVDRHLALCYNLPLSLNEAECMDLYVPTDESVWVGDELLLPAEADSSRFKGPPFTVCGTGLFGMYLPFMAILGRIVELHFVIMNPLLENQEETIKTLKQRIRARLDTMEQSIEEFMSDTTNPSIYVLTWKEYCRCYIHIFHILSQGFWDPINLMDAMPSLLEDQEFCEECISHSIGAANCLERVLTVDPDLRLIPYFFGIQLLLTGITLLCIADHLEKGTSTEVRHSCEIVVRAHEACIVTLNTEYQRQFRAILRGAIQSFVFPELSEGVEQRRSRRREVLALYRWCPGGTGLAI</sequence>
<dbReference type="EMBL" id="SWFS01000209">
    <property type="protein sequence ID" value="KAA8914119.1"/>
    <property type="molecule type" value="Genomic_DNA"/>
</dbReference>
<evidence type="ECO:0000256" key="7">
    <source>
        <dbReference type="SAM" id="MobiDB-lite"/>
    </source>
</evidence>
<feature type="coiled-coil region" evidence="6">
    <location>
        <begin position="463"/>
        <end position="494"/>
    </location>
</feature>
<dbReference type="VEuPathDB" id="FungiDB:TRICI_003016"/>
<dbReference type="GO" id="GO:0006351">
    <property type="term" value="P:DNA-templated transcription"/>
    <property type="evidence" value="ECO:0007669"/>
    <property type="project" value="InterPro"/>
</dbReference>
<dbReference type="PANTHER" id="PTHR47663:SF1">
    <property type="entry name" value="XYLANOLYTIC TRANSCRIPTIONAL ACTIVATOR XLNR-RELATED"/>
    <property type="match status" value="1"/>
</dbReference>
<dbReference type="GO" id="GO:0008270">
    <property type="term" value="F:zinc ion binding"/>
    <property type="evidence" value="ECO:0007669"/>
    <property type="project" value="InterPro"/>
</dbReference>
<gene>
    <name evidence="9" type="ORF">TRICI_003016</name>
</gene>
<dbReference type="OrthoDB" id="5365785at2759"/>
<protein>
    <recommendedName>
        <fullName evidence="8">Xylanolytic transcriptional activator regulatory domain-containing protein</fullName>
    </recommendedName>
</protein>
<dbReference type="SMART" id="SM00906">
    <property type="entry name" value="Fungal_trans"/>
    <property type="match status" value="1"/>
</dbReference>
<dbReference type="Pfam" id="PF04082">
    <property type="entry name" value="Fungal_trans"/>
    <property type="match status" value="1"/>
</dbReference>
<feature type="compositionally biased region" description="Polar residues" evidence="7">
    <location>
        <begin position="1"/>
        <end position="17"/>
    </location>
</feature>
<evidence type="ECO:0000256" key="1">
    <source>
        <dbReference type="ARBA" id="ARBA00022833"/>
    </source>
</evidence>
<keyword evidence="10" id="KW-1185">Reference proteome</keyword>
<proteinExistence type="predicted"/>
<evidence type="ECO:0000313" key="10">
    <source>
        <dbReference type="Proteomes" id="UP000761534"/>
    </source>
</evidence>
<feature type="compositionally biased region" description="Low complexity" evidence="7">
    <location>
        <begin position="71"/>
        <end position="86"/>
    </location>
</feature>
<evidence type="ECO:0000259" key="8">
    <source>
        <dbReference type="SMART" id="SM00906"/>
    </source>
</evidence>
<dbReference type="GO" id="GO:0003677">
    <property type="term" value="F:DNA binding"/>
    <property type="evidence" value="ECO:0007669"/>
    <property type="project" value="UniProtKB-KW"/>
</dbReference>
<keyword evidence="4" id="KW-0804">Transcription</keyword>
<evidence type="ECO:0000256" key="5">
    <source>
        <dbReference type="ARBA" id="ARBA00023242"/>
    </source>
</evidence>
<keyword evidence="1" id="KW-0862">Zinc</keyword>
<keyword evidence="6" id="KW-0175">Coiled coil</keyword>
<dbReference type="CDD" id="cd12148">
    <property type="entry name" value="fungal_TF_MHR"/>
    <property type="match status" value="1"/>
</dbReference>
<name>A0A642V4X1_9ASCO</name>
<feature type="compositionally biased region" description="Low complexity" evidence="7">
    <location>
        <begin position="27"/>
        <end position="36"/>
    </location>
</feature>
<accession>A0A642V4X1</accession>
<dbReference type="Proteomes" id="UP000761534">
    <property type="component" value="Unassembled WGS sequence"/>
</dbReference>
<feature type="region of interest" description="Disordered" evidence="7">
    <location>
        <begin position="1"/>
        <end position="112"/>
    </location>
</feature>
<dbReference type="InterPro" id="IPR007219">
    <property type="entry name" value="XnlR_reg_dom"/>
</dbReference>
<dbReference type="PANTHER" id="PTHR47663">
    <property type="entry name" value="XYLANOLYTIC TRANSCRIPTIONAL ACTIVATOR XLNR-RELATED"/>
    <property type="match status" value="1"/>
</dbReference>
<evidence type="ECO:0000256" key="4">
    <source>
        <dbReference type="ARBA" id="ARBA00023163"/>
    </source>
</evidence>